<dbReference type="AlphaFoldDB" id="A0A5B8L584"/>
<dbReference type="SUPFAM" id="SSF58104">
    <property type="entry name" value="Methyl-accepting chemotaxis protein (MCP) signaling domain"/>
    <property type="match status" value="1"/>
</dbReference>
<evidence type="ECO:0000259" key="7">
    <source>
        <dbReference type="PROSITE" id="PS50885"/>
    </source>
</evidence>
<dbReference type="SMART" id="SM00304">
    <property type="entry name" value="HAMP"/>
    <property type="match status" value="2"/>
</dbReference>
<dbReference type="Pfam" id="PF00672">
    <property type="entry name" value="HAMP"/>
    <property type="match status" value="1"/>
</dbReference>
<feature type="domain" description="HAMP" evidence="7">
    <location>
        <begin position="202"/>
        <end position="255"/>
    </location>
</feature>
<keyword evidence="5" id="KW-1133">Transmembrane helix</keyword>
<dbReference type="EMBL" id="CP042301">
    <property type="protein sequence ID" value="QDZ02969.1"/>
    <property type="molecule type" value="Genomic_DNA"/>
</dbReference>
<dbReference type="Gene3D" id="1.10.287.950">
    <property type="entry name" value="Methyl-accepting chemotaxis protein"/>
    <property type="match status" value="1"/>
</dbReference>
<comment type="subcellular location">
    <subcellularLocation>
        <location evidence="1">Membrane</location>
    </subcellularLocation>
</comment>
<dbReference type="CDD" id="cd11386">
    <property type="entry name" value="MCP_signal"/>
    <property type="match status" value="1"/>
</dbReference>
<protein>
    <submittedName>
        <fullName evidence="8">HAMP domain-containing protein</fullName>
    </submittedName>
</protein>
<dbReference type="SMART" id="SM00283">
    <property type="entry name" value="MA"/>
    <property type="match status" value="1"/>
</dbReference>
<dbReference type="SUPFAM" id="SSF158472">
    <property type="entry name" value="HAMP domain-like"/>
    <property type="match status" value="1"/>
</dbReference>
<feature type="domain" description="Methyl-accepting transducer" evidence="6">
    <location>
        <begin position="340"/>
        <end position="569"/>
    </location>
</feature>
<dbReference type="RefSeq" id="WP_146301603.1">
    <property type="nucleotide sequence ID" value="NZ_CP042301.2"/>
</dbReference>
<reference evidence="8" key="1">
    <citation type="submission" date="2020-04" db="EMBL/GenBank/DDBJ databases">
        <title>Nitratireductor sp. nov. isolated from mangrove soil.</title>
        <authorList>
            <person name="Ye Y."/>
        </authorList>
    </citation>
    <scope>NUCLEOTIDE SEQUENCE</scope>
    <source>
        <strain evidence="8">SY7</strain>
    </source>
</reference>
<evidence type="ECO:0000256" key="3">
    <source>
        <dbReference type="ARBA" id="ARBA00029447"/>
    </source>
</evidence>
<dbReference type="CDD" id="cd06225">
    <property type="entry name" value="HAMP"/>
    <property type="match status" value="1"/>
</dbReference>
<dbReference type="Proteomes" id="UP000321389">
    <property type="component" value="Chromosome"/>
</dbReference>
<dbReference type="GO" id="GO:0004888">
    <property type="term" value="F:transmembrane signaling receptor activity"/>
    <property type="evidence" value="ECO:0007669"/>
    <property type="project" value="TreeGrafter"/>
</dbReference>
<dbReference type="InterPro" id="IPR003660">
    <property type="entry name" value="HAMP_dom"/>
</dbReference>
<comment type="similarity">
    <text evidence="3">Belongs to the methyl-accepting chemotaxis (MCP) protein family.</text>
</comment>
<dbReference type="PANTHER" id="PTHR43531:SF11">
    <property type="entry name" value="METHYL-ACCEPTING CHEMOTAXIS PROTEIN 3"/>
    <property type="match status" value="1"/>
</dbReference>
<keyword evidence="5" id="KW-0472">Membrane</keyword>
<evidence type="ECO:0000313" key="8">
    <source>
        <dbReference type="EMBL" id="QDZ02969.1"/>
    </source>
</evidence>
<evidence type="ECO:0000313" key="9">
    <source>
        <dbReference type="Proteomes" id="UP000321389"/>
    </source>
</evidence>
<dbReference type="Gene3D" id="6.10.340.10">
    <property type="match status" value="1"/>
</dbReference>
<dbReference type="GO" id="GO:0006935">
    <property type="term" value="P:chemotaxis"/>
    <property type="evidence" value="ECO:0007669"/>
    <property type="project" value="UniProtKB-KW"/>
</dbReference>
<keyword evidence="5" id="KW-0812">Transmembrane</keyword>
<dbReference type="PANTHER" id="PTHR43531">
    <property type="entry name" value="PROTEIN ICFG"/>
    <property type="match status" value="1"/>
</dbReference>
<dbReference type="GO" id="GO:0007165">
    <property type="term" value="P:signal transduction"/>
    <property type="evidence" value="ECO:0007669"/>
    <property type="project" value="UniProtKB-KW"/>
</dbReference>
<dbReference type="GO" id="GO:0005886">
    <property type="term" value="C:plasma membrane"/>
    <property type="evidence" value="ECO:0007669"/>
    <property type="project" value="TreeGrafter"/>
</dbReference>
<dbReference type="PROSITE" id="PS50111">
    <property type="entry name" value="CHEMOTAXIS_TRANSDUC_2"/>
    <property type="match status" value="1"/>
</dbReference>
<dbReference type="PROSITE" id="PS50885">
    <property type="entry name" value="HAMP"/>
    <property type="match status" value="2"/>
</dbReference>
<evidence type="ECO:0000256" key="5">
    <source>
        <dbReference type="SAM" id="Phobius"/>
    </source>
</evidence>
<evidence type="ECO:0000256" key="1">
    <source>
        <dbReference type="ARBA" id="ARBA00004370"/>
    </source>
</evidence>
<accession>A0A5B8L584</accession>
<dbReference type="OrthoDB" id="3289104at2"/>
<evidence type="ECO:0000256" key="2">
    <source>
        <dbReference type="ARBA" id="ARBA00022500"/>
    </source>
</evidence>
<keyword evidence="4" id="KW-0807">Transducer</keyword>
<dbReference type="KEGG" id="niy:FQ775_22815"/>
<dbReference type="FunFam" id="1.10.287.950:FF:000001">
    <property type="entry name" value="Methyl-accepting chemotaxis sensory transducer"/>
    <property type="match status" value="1"/>
</dbReference>
<keyword evidence="9" id="KW-1185">Reference proteome</keyword>
<proteinExistence type="inferred from homology"/>
<sequence length="596" mass="63317">MPILSRMLIGFGIIIALGVVQSALTGASVRSLSRQIEHAAAEPVAQVDSARSAWDAFGEARTHVASVIEGIRYRSSAEELEIFNALAARIDEELVRFTATSLSPETAEMAETTTATIAEWKRNALILLGEKPATAIPAPHVMDRYADEIRVGLEGLVAAALASAQKSRQDINALAQATQWRTIAMSIGVALLGLLIAVPLALSLTRPLGRLQARMLSMIDGDVETAIADQKRRDEIGRIAQALGYFRERLVERNRLEEEAADAGRLNEQKLRDTEDAFTAAGREQSTIVEELGRAIDAVAQGDLTVRITAEVGAAYEKLKSDFNAAIASLEAIVGTVSTTTEDIRVGVDEISHAAGDLSQRTERQAADLAETTGALDGVLSTVEKTSDGVKRVRQAVTAADTEANASEEIVRKAVEAMGRIDKSSDSISQIIGVIDEIAFQTNLLALNASVEAARAGEAGRGFAVVAQEVRSLAQHSASAASEIKTLISSARPEVQQGVELVSEAGEALSRIGKQVSAINGVVAEMAESAVEQATSIREISQSVGQIDQVTQQNAAMVEESTAATYSLKSKTEELAGKLGQFRITGAKKEQVRRAA</sequence>
<evidence type="ECO:0000256" key="4">
    <source>
        <dbReference type="PROSITE-ProRule" id="PRU00284"/>
    </source>
</evidence>
<name>A0A5B8L584_9HYPH</name>
<organism evidence="8 9">
    <name type="scientific">Nitratireductor mangrovi</name>
    <dbReference type="NCBI Taxonomy" id="2599600"/>
    <lineage>
        <taxon>Bacteria</taxon>
        <taxon>Pseudomonadati</taxon>
        <taxon>Pseudomonadota</taxon>
        <taxon>Alphaproteobacteria</taxon>
        <taxon>Hyphomicrobiales</taxon>
        <taxon>Phyllobacteriaceae</taxon>
        <taxon>Nitratireductor</taxon>
    </lineage>
</organism>
<feature type="domain" description="HAMP" evidence="7">
    <location>
        <begin position="283"/>
        <end position="335"/>
    </location>
</feature>
<keyword evidence="2" id="KW-0145">Chemotaxis</keyword>
<feature type="transmembrane region" description="Helical" evidence="5">
    <location>
        <begin position="183"/>
        <end position="205"/>
    </location>
</feature>
<dbReference type="InterPro" id="IPR051310">
    <property type="entry name" value="MCP_chemotaxis"/>
</dbReference>
<dbReference type="InterPro" id="IPR004089">
    <property type="entry name" value="MCPsignal_dom"/>
</dbReference>
<evidence type="ECO:0000259" key="6">
    <source>
        <dbReference type="PROSITE" id="PS50111"/>
    </source>
</evidence>
<dbReference type="Pfam" id="PF00015">
    <property type="entry name" value="MCPsignal"/>
    <property type="match status" value="1"/>
</dbReference>
<gene>
    <name evidence="8" type="ORF">FQ775_22815</name>
</gene>